<feature type="domain" description="Ferritin/DPS" evidence="3">
    <location>
        <begin position="9"/>
        <end position="149"/>
    </location>
</feature>
<dbReference type="PIRSF" id="PIRSF005900">
    <property type="entry name" value="Dps"/>
    <property type="match status" value="1"/>
</dbReference>
<reference evidence="4 5" key="1">
    <citation type="journal article" date="2014" name="Int. J. Syst. Evol. Microbiol.">
        <title>Jeotgalibaca dankookensis gen. nov., sp. nov., a member of the family Carnobacteriaceae, isolated from seujeot (Korean traditional food).</title>
        <authorList>
            <person name="Lee D.G."/>
            <person name="Trujillo M.E."/>
            <person name="Kang H."/>
            <person name="Ahn T.Y."/>
        </authorList>
    </citation>
    <scope>NUCLEOTIDE SEQUENCE [LARGE SCALE GENOMIC DNA]</scope>
    <source>
        <strain evidence="4 5">EX-07</strain>
    </source>
</reference>
<dbReference type="PANTHER" id="PTHR42932">
    <property type="entry name" value="GENERAL STRESS PROTEIN 20U"/>
    <property type="match status" value="1"/>
</dbReference>
<dbReference type="OrthoDB" id="9797023at2"/>
<name>A0A1S6IRR1_9LACT</name>
<protein>
    <submittedName>
        <fullName evidence="4">Metalloregulation DNA-binding stress protein</fullName>
    </submittedName>
</protein>
<keyword evidence="5" id="KW-1185">Reference proteome</keyword>
<dbReference type="Gene3D" id="1.20.1260.10">
    <property type="match status" value="1"/>
</dbReference>
<sequence>MENKDVNNVLNKIVASHGVFYVRLHQFHWFIKGSHFFTLHEKFEELYDDVTANMDLVAERLLALGGQPYATLNEFLEHSVLEERVEDRDLSQDKMVQAVITDLRSMGNLLDEGITLTDEAKDFPSNDMLIAMKEEAEKQIWMLNAYLGNVI</sequence>
<dbReference type="InterPro" id="IPR008331">
    <property type="entry name" value="Ferritin_DPS_dom"/>
</dbReference>
<dbReference type="GO" id="GO:0003677">
    <property type="term" value="F:DNA binding"/>
    <property type="evidence" value="ECO:0007669"/>
    <property type="project" value="UniProtKB-KW"/>
</dbReference>
<dbReference type="STRING" id="708126.BW727_101912"/>
<dbReference type="KEGG" id="jda:BW727_101912"/>
<dbReference type="PROSITE" id="PS00819">
    <property type="entry name" value="DPS_2"/>
    <property type="match status" value="1"/>
</dbReference>
<comment type="similarity">
    <text evidence="1 2">Belongs to the Dps family.</text>
</comment>
<dbReference type="InterPro" id="IPR002177">
    <property type="entry name" value="DPS_DNA-bd"/>
</dbReference>
<dbReference type="Proteomes" id="UP000188993">
    <property type="component" value="Chromosome"/>
</dbReference>
<dbReference type="SUPFAM" id="SSF47240">
    <property type="entry name" value="Ferritin-like"/>
    <property type="match status" value="1"/>
</dbReference>
<keyword evidence="4" id="KW-0238">DNA-binding</keyword>
<evidence type="ECO:0000313" key="5">
    <source>
        <dbReference type="Proteomes" id="UP000188993"/>
    </source>
</evidence>
<evidence type="ECO:0000259" key="3">
    <source>
        <dbReference type="Pfam" id="PF00210"/>
    </source>
</evidence>
<dbReference type="InterPro" id="IPR023188">
    <property type="entry name" value="DPS_DNA-bd_CS"/>
</dbReference>
<dbReference type="PRINTS" id="PR01346">
    <property type="entry name" value="HELNAPAPROT"/>
</dbReference>
<dbReference type="PROSITE" id="PS00818">
    <property type="entry name" value="DPS_1"/>
    <property type="match status" value="1"/>
</dbReference>
<dbReference type="Pfam" id="PF00210">
    <property type="entry name" value="Ferritin"/>
    <property type="match status" value="1"/>
</dbReference>
<dbReference type="GO" id="GO:0016722">
    <property type="term" value="F:oxidoreductase activity, acting on metal ions"/>
    <property type="evidence" value="ECO:0007669"/>
    <property type="project" value="InterPro"/>
</dbReference>
<evidence type="ECO:0000313" key="4">
    <source>
        <dbReference type="EMBL" id="AQS54236.1"/>
    </source>
</evidence>
<accession>A0A1S6IRR1</accession>
<dbReference type="AlphaFoldDB" id="A0A1S6IRR1"/>
<dbReference type="EMBL" id="CP019728">
    <property type="protein sequence ID" value="AQS54236.1"/>
    <property type="molecule type" value="Genomic_DNA"/>
</dbReference>
<proteinExistence type="inferred from homology"/>
<dbReference type="PANTHER" id="PTHR42932:SF1">
    <property type="entry name" value="GENERAL STRESS PROTEIN 20U"/>
    <property type="match status" value="1"/>
</dbReference>
<dbReference type="InterPro" id="IPR012347">
    <property type="entry name" value="Ferritin-like"/>
</dbReference>
<dbReference type="GO" id="GO:0008199">
    <property type="term" value="F:ferric iron binding"/>
    <property type="evidence" value="ECO:0007669"/>
    <property type="project" value="InterPro"/>
</dbReference>
<dbReference type="RefSeq" id="WP_062467762.1">
    <property type="nucleotide sequence ID" value="NZ_BBYN01000002.1"/>
</dbReference>
<dbReference type="CDD" id="cd01043">
    <property type="entry name" value="DPS"/>
    <property type="match status" value="1"/>
</dbReference>
<gene>
    <name evidence="4" type="primary">mrgA_2</name>
    <name evidence="4" type="ORF">BW727_101912</name>
</gene>
<organism evidence="4 5">
    <name type="scientific">Jeotgalibaca dankookensis</name>
    <dbReference type="NCBI Taxonomy" id="708126"/>
    <lineage>
        <taxon>Bacteria</taxon>
        <taxon>Bacillati</taxon>
        <taxon>Bacillota</taxon>
        <taxon>Bacilli</taxon>
        <taxon>Lactobacillales</taxon>
        <taxon>Carnobacteriaceae</taxon>
        <taxon>Jeotgalibaca</taxon>
    </lineage>
</organism>
<dbReference type="InterPro" id="IPR009078">
    <property type="entry name" value="Ferritin-like_SF"/>
</dbReference>
<evidence type="ECO:0000256" key="2">
    <source>
        <dbReference type="RuleBase" id="RU003875"/>
    </source>
</evidence>
<evidence type="ECO:0000256" key="1">
    <source>
        <dbReference type="ARBA" id="ARBA00009497"/>
    </source>
</evidence>